<dbReference type="Pfam" id="PF00999">
    <property type="entry name" value="Na_H_Exchanger"/>
    <property type="match status" value="1"/>
</dbReference>
<keyword evidence="9" id="KW-0739">Sodium transport</keyword>
<dbReference type="RefSeq" id="WP_274924586.1">
    <property type="nucleotide sequence ID" value="NZ_JAKELO010000002.1"/>
</dbReference>
<feature type="transmembrane region" description="Helical" evidence="10">
    <location>
        <begin position="218"/>
        <end position="251"/>
    </location>
</feature>
<evidence type="ECO:0000313" key="13">
    <source>
        <dbReference type="Proteomes" id="UP001143747"/>
    </source>
</evidence>
<dbReference type="GO" id="GO:0016020">
    <property type="term" value="C:membrane"/>
    <property type="evidence" value="ECO:0007669"/>
    <property type="project" value="UniProtKB-SubCell"/>
</dbReference>
<keyword evidence="4 10" id="KW-0812">Transmembrane</keyword>
<dbReference type="EMBL" id="JAKELO010000002">
    <property type="protein sequence ID" value="MDE4907945.1"/>
    <property type="molecule type" value="Genomic_DNA"/>
</dbReference>
<feature type="transmembrane region" description="Helical" evidence="10">
    <location>
        <begin position="263"/>
        <end position="284"/>
    </location>
</feature>
<keyword evidence="13" id="KW-1185">Reference proteome</keyword>
<dbReference type="InterPro" id="IPR038770">
    <property type="entry name" value="Na+/solute_symporter_sf"/>
</dbReference>
<feature type="domain" description="Cation/H+ exchanger transmembrane" evidence="11">
    <location>
        <begin position="10"/>
        <end position="375"/>
    </location>
</feature>
<keyword evidence="6" id="KW-0915">Sodium</keyword>
<comment type="caution">
    <text evidence="12">The sequence shown here is derived from an EMBL/GenBank/DDBJ whole genome shotgun (WGS) entry which is preliminary data.</text>
</comment>
<comment type="subcellular location">
    <subcellularLocation>
        <location evidence="1">Membrane</location>
        <topology evidence="1">Multi-pass membrane protein</topology>
    </subcellularLocation>
</comment>
<dbReference type="GO" id="GO:0015297">
    <property type="term" value="F:antiporter activity"/>
    <property type="evidence" value="ECO:0007669"/>
    <property type="project" value="UniProtKB-KW"/>
</dbReference>
<keyword evidence="7" id="KW-0406">Ion transport</keyword>
<evidence type="ECO:0000256" key="6">
    <source>
        <dbReference type="ARBA" id="ARBA00023053"/>
    </source>
</evidence>
<feature type="transmembrane region" description="Helical" evidence="10">
    <location>
        <begin position="296"/>
        <end position="319"/>
    </location>
</feature>
<keyword evidence="3" id="KW-0050">Antiport</keyword>
<dbReference type="AlphaFoldDB" id="A0A9Q4PVE9"/>
<feature type="transmembrane region" description="Helical" evidence="10">
    <location>
        <begin position="340"/>
        <end position="369"/>
    </location>
</feature>
<evidence type="ECO:0000313" key="12">
    <source>
        <dbReference type="EMBL" id="MDE4907945.1"/>
    </source>
</evidence>
<protein>
    <submittedName>
        <fullName evidence="12">Cation:proton antiporter</fullName>
    </submittedName>
</protein>
<evidence type="ECO:0000259" key="11">
    <source>
        <dbReference type="Pfam" id="PF00999"/>
    </source>
</evidence>
<feature type="transmembrane region" description="Helical" evidence="10">
    <location>
        <begin position="55"/>
        <end position="72"/>
    </location>
</feature>
<feature type="transmembrane region" description="Helical" evidence="10">
    <location>
        <begin position="28"/>
        <end position="48"/>
    </location>
</feature>
<evidence type="ECO:0000256" key="4">
    <source>
        <dbReference type="ARBA" id="ARBA00022692"/>
    </source>
</evidence>
<feature type="transmembrane region" description="Helical" evidence="10">
    <location>
        <begin position="145"/>
        <end position="167"/>
    </location>
</feature>
<evidence type="ECO:0000256" key="8">
    <source>
        <dbReference type="ARBA" id="ARBA00023136"/>
    </source>
</evidence>
<name>A0A9Q4PVE9_9EURY</name>
<keyword evidence="5 10" id="KW-1133">Transmembrane helix</keyword>
<dbReference type="PANTHER" id="PTHR43562:SF3">
    <property type="entry name" value="SODIUM ION_PROTON EXCHANGER (EUROFUNG)"/>
    <property type="match status" value="1"/>
</dbReference>
<dbReference type="Proteomes" id="UP001143747">
    <property type="component" value="Unassembled WGS sequence"/>
</dbReference>
<organism evidence="12 13">
    <name type="scientific">Methanogenium marinum</name>
    <dbReference type="NCBI Taxonomy" id="348610"/>
    <lineage>
        <taxon>Archaea</taxon>
        <taxon>Methanobacteriati</taxon>
        <taxon>Methanobacteriota</taxon>
        <taxon>Stenosarchaea group</taxon>
        <taxon>Methanomicrobia</taxon>
        <taxon>Methanomicrobiales</taxon>
        <taxon>Methanomicrobiaceae</taxon>
        <taxon>Methanogenium</taxon>
    </lineage>
</organism>
<sequence length="389" mass="41264">MDVILQIILLLICAKLFGELVERMGYPALIGEIAAGILLGPSLLGWVTTNETIEVFADIGIIALLFVSGAEMNLKSFLERRNVAVTTAVAGVIVPFAGGILLGYLLNFSQAETLFLAIALSITSIGVSVRILVDYKQLNTVLGTAIVSAAVLDDIIGIFLLGILSAVAMQGTTLAGGSLSAGILIGIAFLVVFVLIAPRVLRWLFDLARKTETHEMVYSVAIILALASAWLSHTAGLHYSIGAFVAGLILGDQIRRDRPLFDSLMDFGFGFFVTLFFASVGLLFSFTWETFLSPYIIPIIVVAIGGKIIGGYIGSFHFLTKAEALLVGLGMTPRGEIALVVAKVALVGGVIGSALFSAVTVMVIATIIFTPLLMKHGFAWAKIAEKESP</sequence>
<evidence type="ECO:0000256" key="1">
    <source>
        <dbReference type="ARBA" id="ARBA00004141"/>
    </source>
</evidence>
<dbReference type="Gene3D" id="1.20.1530.20">
    <property type="match status" value="1"/>
</dbReference>
<reference evidence="12" key="1">
    <citation type="submission" date="2022-01" db="EMBL/GenBank/DDBJ databases">
        <title>Draft genome of Methanogenium marinum DSM 15558.</title>
        <authorList>
            <person name="Chen S.-C."/>
            <person name="You Y.-T."/>
        </authorList>
    </citation>
    <scope>NUCLEOTIDE SEQUENCE</scope>
    <source>
        <strain evidence="12">DSM 15558</strain>
    </source>
</reference>
<dbReference type="GO" id="GO:1902600">
    <property type="term" value="P:proton transmembrane transport"/>
    <property type="evidence" value="ECO:0007669"/>
    <property type="project" value="InterPro"/>
</dbReference>
<dbReference type="GO" id="GO:0006814">
    <property type="term" value="P:sodium ion transport"/>
    <property type="evidence" value="ECO:0007669"/>
    <property type="project" value="UniProtKB-KW"/>
</dbReference>
<keyword evidence="2" id="KW-0813">Transport</keyword>
<evidence type="ECO:0000256" key="9">
    <source>
        <dbReference type="ARBA" id="ARBA00023201"/>
    </source>
</evidence>
<feature type="transmembrane region" description="Helical" evidence="10">
    <location>
        <begin position="84"/>
        <end position="106"/>
    </location>
</feature>
<dbReference type="PANTHER" id="PTHR43562">
    <property type="entry name" value="NAPA-TYPE SODIUM/HYDROGEN ANTIPORTER"/>
    <property type="match status" value="1"/>
</dbReference>
<feature type="transmembrane region" description="Helical" evidence="10">
    <location>
        <begin position="179"/>
        <end position="198"/>
    </location>
</feature>
<evidence type="ECO:0000256" key="3">
    <source>
        <dbReference type="ARBA" id="ARBA00022449"/>
    </source>
</evidence>
<evidence type="ECO:0000256" key="7">
    <source>
        <dbReference type="ARBA" id="ARBA00023065"/>
    </source>
</evidence>
<proteinExistence type="predicted"/>
<dbReference type="InterPro" id="IPR006153">
    <property type="entry name" value="Cation/H_exchanger_TM"/>
</dbReference>
<evidence type="ECO:0000256" key="10">
    <source>
        <dbReference type="SAM" id="Phobius"/>
    </source>
</evidence>
<evidence type="ECO:0000256" key="5">
    <source>
        <dbReference type="ARBA" id="ARBA00022989"/>
    </source>
</evidence>
<keyword evidence="8 10" id="KW-0472">Membrane</keyword>
<accession>A0A9Q4PVE9</accession>
<feature type="transmembrane region" description="Helical" evidence="10">
    <location>
        <begin position="113"/>
        <end position="133"/>
    </location>
</feature>
<gene>
    <name evidence="12" type="ORF">L0665_04890</name>
</gene>
<evidence type="ECO:0000256" key="2">
    <source>
        <dbReference type="ARBA" id="ARBA00022448"/>
    </source>
</evidence>